<dbReference type="Proteomes" id="UP000799770">
    <property type="component" value="Unassembled WGS sequence"/>
</dbReference>
<keyword evidence="2" id="KW-1185">Reference proteome</keyword>
<evidence type="ECO:0000313" key="2">
    <source>
        <dbReference type="Proteomes" id="UP000799770"/>
    </source>
</evidence>
<gene>
    <name evidence="1" type="ORF">BDV96DRAFT_635734</name>
</gene>
<reference evidence="1" key="1">
    <citation type="journal article" date="2020" name="Stud. Mycol.">
        <title>101 Dothideomycetes genomes: a test case for predicting lifestyles and emergence of pathogens.</title>
        <authorList>
            <person name="Haridas S."/>
            <person name="Albert R."/>
            <person name="Binder M."/>
            <person name="Bloem J."/>
            <person name="Labutti K."/>
            <person name="Salamov A."/>
            <person name="Andreopoulos B."/>
            <person name="Baker S."/>
            <person name="Barry K."/>
            <person name="Bills G."/>
            <person name="Bluhm B."/>
            <person name="Cannon C."/>
            <person name="Castanera R."/>
            <person name="Culley D."/>
            <person name="Daum C."/>
            <person name="Ezra D."/>
            <person name="Gonzalez J."/>
            <person name="Henrissat B."/>
            <person name="Kuo A."/>
            <person name="Liang C."/>
            <person name="Lipzen A."/>
            <person name="Lutzoni F."/>
            <person name="Magnuson J."/>
            <person name="Mondo S."/>
            <person name="Nolan M."/>
            <person name="Ohm R."/>
            <person name="Pangilinan J."/>
            <person name="Park H.-J."/>
            <person name="Ramirez L."/>
            <person name="Alfaro M."/>
            <person name="Sun H."/>
            <person name="Tritt A."/>
            <person name="Yoshinaga Y."/>
            <person name="Zwiers L.-H."/>
            <person name="Turgeon B."/>
            <person name="Goodwin S."/>
            <person name="Spatafora J."/>
            <person name="Crous P."/>
            <person name="Grigoriev I."/>
        </authorList>
    </citation>
    <scope>NUCLEOTIDE SEQUENCE</scope>
    <source>
        <strain evidence="1">CBS 627.86</strain>
    </source>
</reference>
<sequence length="233" mass="25564">MTSSQRLLSRFFQASSPQTPSGHRRLHVNRAAGATWMRSVSTNAQALFQQHTIGTHRSWVFIAKAITSRTASNGLPVCYGKDATALSRSSLTTALMLPPVVVFCTNNRRYSSKFLISSSTVECTTPFSDISSTFTELNIPDRVKIYNVAKDSLAPIEKPNVSPENSVTERAKYSEMLEFSTKETAKVAFIDRGAASHISIAYERDPAITIEQPTVLCRAIPISTGAITLLMND</sequence>
<accession>A0A6A5YSV4</accession>
<name>A0A6A5YSV4_9PLEO</name>
<proteinExistence type="predicted"/>
<organism evidence="1 2">
    <name type="scientific">Lophiotrema nucula</name>
    <dbReference type="NCBI Taxonomy" id="690887"/>
    <lineage>
        <taxon>Eukaryota</taxon>
        <taxon>Fungi</taxon>
        <taxon>Dikarya</taxon>
        <taxon>Ascomycota</taxon>
        <taxon>Pezizomycotina</taxon>
        <taxon>Dothideomycetes</taxon>
        <taxon>Pleosporomycetidae</taxon>
        <taxon>Pleosporales</taxon>
        <taxon>Lophiotremataceae</taxon>
        <taxon>Lophiotrema</taxon>
    </lineage>
</organism>
<dbReference type="EMBL" id="ML977339">
    <property type="protein sequence ID" value="KAF2110225.1"/>
    <property type="molecule type" value="Genomic_DNA"/>
</dbReference>
<protein>
    <submittedName>
        <fullName evidence="1">Uncharacterized protein</fullName>
    </submittedName>
</protein>
<dbReference type="AlphaFoldDB" id="A0A6A5YSV4"/>
<evidence type="ECO:0000313" key="1">
    <source>
        <dbReference type="EMBL" id="KAF2110225.1"/>
    </source>
</evidence>